<dbReference type="InterPro" id="IPR007169">
    <property type="entry name" value="RemA-like"/>
</dbReference>
<dbReference type="EMBL" id="PGXC01000001">
    <property type="protein sequence ID" value="PKK92067.1"/>
    <property type="molecule type" value="Genomic_DNA"/>
</dbReference>
<sequence length="103" mass="11649">MFIHIGESKVLSLEEVIGIFDYRACARQPLAAQYIDGKRHRGLLIRFSEKRTKSYIVCRGGEVFLSPISSKTLEERFLSLAQALSGLDDEGDVTRAEERSKDE</sequence>
<proteinExistence type="predicted"/>
<accession>A0A2N1PUQ8</accession>
<evidence type="ECO:0000313" key="1">
    <source>
        <dbReference type="EMBL" id="PKK92067.1"/>
    </source>
</evidence>
<reference evidence="1 2" key="1">
    <citation type="journal article" date="2017" name="ISME J.">
        <title>Potential for microbial H2 and metal transformations associated with novel bacteria and archaea in deep terrestrial subsurface sediments.</title>
        <authorList>
            <person name="Hernsdorf A.W."/>
            <person name="Amano Y."/>
            <person name="Miyakawa K."/>
            <person name="Ise K."/>
            <person name="Suzuki Y."/>
            <person name="Anantharaman K."/>
            <person name="Probst A."/>
            <person name="Burstein D."/>
            <person name="Thomas B.C."/>
            <person name="Banfield J.F."/>
        </authorList>
    </citation>
    <scope>NUCLEOTIDE SEQUENCE [LARGE SCALE GENOMIC DNA]</scope>
    <source>
        <strain evidence="1">HGW-Wallbacteria-1</strain>
    </source>
</reference>
<gene>
    <name evidence="1" type="ORF">CVV64_01225</name>
</gene>
<organism evidence="1 2">
    <name type="scientific">Candidatus Wallbacteria bacterium HGW-Wallbacteria-1</name>
    <dbReference type="NCBI Taxonomy" id="2013854"/>
    <lineage>
        <taxon>Bacteria</taxon>
        <taxon>Candidatus Walliibacteriota</taxon>
    </lineage>
</organism>
<dbReference type="Proteomes" id="UP000233256">
    <property type="component" value="Unassembled WGS sequence"/>
</dbReference>
<evidence type="ECO:0008006" key="3">
    <source>
        <dbReference type="Google" id="ProtNLM"/>
    </source>
</evidence>
<comment type="caution">
    <text evidence="1">The sequence shown here is derived from an EMBL/GenBank/DDBJ whole genome shotgun (WGS) entry which is preliminary data.</text>
</comment>
<dbReference type="NCBIfam" id="NF046065">
    <property type="entry name" value="MtxRegRemB"/>
    <property type="match status" value="1"/>
</dbReference>
<evidence type="ECO:0000313" key="2">
    <source>
        <dbReference type="Proteomes" id="UP000233256"/>
    </source>
</evidence>
<dbReference type="AlphaFoldDB" id="A0A2N1PUQ8"/>
<dbReference type="Pfam" id="PF04025">
    <property type="entry name" value="RemA-like"/>
    <property type="match status" value="1"/>
</dbReference>
<name>A0A2N1PUQ8_9BACT</name>
<protein>
    <recommendedName>
        <fullName evidence="3">DUF370 domain-containing protein</fullName>
    </recommendedName>
</protein>